<feature type="signal peptide" evidence="1">
    <location>
        <begin position="1"/>
        <end position="21"/>
    </location>
</feature>
<name>I0EPZ6_HELC0</name>
<dbReference type="EMBL" id="CP003479">
    <property type="protein sequence ID" value="AFI05015.1"/>
    <property type="molecule type" value="Genomic_DNA"/>
</dbReference>
<organism evidence="2 3">
    <name type="scientific">Helicobacter cetorum (strain ATCC BAA-429 / MIT 00-7128)</name>
    <dbReference type="NCBI Taxonomy" id="182217"/>
    <lineage>
        <taxon>Bacteria</taxon>
        <taxon>Pseudomonadati</taxon>
        <taxon>Campylobacterota</taxon>
        <taxon>Epsilonproteobacteria</taxon>
        <taxon>Campylobacterales</taxon>
        <taxon>Helicobacteraceae</taxon>
        <taxon>Helicobacter</taxon>
    </lineage>
</organism>
<dbReference type="SUPFAM" id="SSF56925">
    <property type="entry name" value="OMPA-like"/>
    <property type="match status" value="1"/>
</dbReference>
<dbReference type="InterPro" id="IPR011250">
    <property type="entry name" value="OMP/PagP_B-barrel"/>
</dbReference>
<dbReference type="Proteomes" id="UP000005010">
    <property type="component" value="Chromosome"/>
</dbReference>
<feature type="chain" id="PRO_5003625699" evidence="1">
    <location>
        <begin position="22"/>
        <end position="247"/>
    </location>
</feature>
<evidence type="ECO:0000313" key="3">
    <source>
        <dbReference type="Proteomes" id="UP000005010"/>
    </source>
</evidence>
<dbReference type="KEGG" id="hce:HCW_08810"/>
<evidence type="ECO:0000256" key="1">
    <source>
        <dbReference type="SAM" id="SignalP"/>
    </source>
</evidence>
<dbReference type="HOGENOM" id="CLU_026212_5_1_7"/>
<dbReference type="InterPro" id="IPR002718">
    <property type="entry name" value="OMP_Helicobacter"/>
</dbReference>
<dbReference type="PRINTS" id="PR01776">
    <property type="entry name" value="HPOMPFAMILY"/>
</dbReference>
<keyword evidence="1" id="KW-0732">Signal</keyword>
<dbReference type="Pfam" id="PF01856">
    <property type="entry name" value="HP_OMP"/>
    <property type="match status" value="1"/>
</dbReference>
<evidence type="ECO:0000313" key="2">
    <source>
        <dbReference type="EMBL" id="AFI05015.1"/>
    </source>
</evidence>
<reference evidence="3" key="1">
    <citation type="submission" date="2012-04" db="EMBL/GenBank/DDBJ databases">
        <title>Complete genome sequence of Helicobacter cetorum strain MIT 00-7128.</title>
        <authorList>
            <person name="Kersulyte D."/>
            <person name="Berg D.E."/>
        </authorList>
    </citation>
    <scope>NUCLEOTIDE SEQUENCE [LARGE SCALE GENOMIC DNA]</scope>
    <source>
        <strain evidence="3">MIT 00-7128</strain>
    </source>
</reference>
<proteinExistence type="predicted"/>
<protein>
    <submittedName>
        <fullName evidence="2">Outer membrane protein 8</fullName>
    </submittedName>
</protein>
<keyword evidence="3" id="KW-1185">Reference proteome</keyword>
<dbReference type="RefSeq" id="WP_014661875.1">
    <property type="nucleotide sequence ID" value="NC_017737.1"/>
</dbReference>
<dbReference type="PATRIC" id="fig|182217.3.peg.1866"/>
<dbReference type="AlphaFoldDB" id="I0EPZ6"/>
<accession>I0EPZ6</accession>
<gene>
    <name evidence="2" type="ordered locus">HCW_08810</name>
</gene>
<dbReference type="Gene3D" id="2.40.160.20">
    <property type="match status" value="1"/>
</dbReference>
<sequence length="247" mass="27722">MKKYWSLLLLSSMCLAGESSAFYVEGMYEVGLSNLNAQFLHPEFKTTDAQGKLNVTQLDVPYKNTAMTQGFGVHAGYKQMLARGWFGLRYYGFYDFGVTNFGTNCLVKGLSETCLNGAKTKLSAYGVGLDLLVNFVNFKMFSLGIFGGIAIGGNTWWQSNKHKSLLLLQGENARLKYKDTQFQWLFNVGLRSMIAKYLGIEAGVKVPMMTTPYVHSIMAGDDNGRTISYKETLKRAWSFYASMVIYF</sequence>